<sequence length="510" mass="56770">MWDTEKSSTDATTQHAARLERLRRVVADAHKVLLRAETHSQVKQQICEVISDTDPYLFAWFGEHDPDAQTVEPQAAAGIEEGYLNTIEITTDEQATAQGPTGQAVRTRETVVEQEIAETPEYVPWREAALDRGYQSSAAIPVSRDNSVLGVLNVYADHPHAFDDEEQELLADLAADTGRTLDRIRLTIINDTSPDATILHDAQGTIYDVNQQTIENFGYTREQLHSMKISDIDDDYDQEELASLWADINFGERETIEGHHRRADGSTFPVEVSIRKIDLDGEKRFVTLSRDITVRKERERQLQRERERLDEFAGVVSHDLRNPLNVAEGRLALAMEDCESEHFGPVVRAHKRMGTLIDDLLSLTRAEESAGEMEPVTLADLVVTCWQTVETTSAELVVETETTIQADTLRLRQLLENLVRNAVEHGGEEITITVGDLPDGFYVEDDGPGIPEDERGSIFDAGYSTAADGTGLGLSIVREVAETHGWEIEVAESESGGARFEATGVNVNYE</sequence>
<dbReference type="RefSeq" id="WP_267665819.1">
    <property type="nucleotide sequence ID" value="NZ_JAODIX010000116.1"/>
</dbReference>
<dbReference type="InterPro" id="IPR003594">
    <property type="entry name" value="HATPase_dom"/>
</dbReference>
<comment type="catalytic activity">
    <reaction evidence="1">
        <text>ATP + protein L-histidine = ADP + protein N-phospho-L-histidine.</text>
        <dbReference type="EC" id="2.7.13.3"/>
    </reaction>
</comment>
<protein>
    <recommendedName>
        <fullName evidence="2">histidine kinase</fullName>
        <ecNumber evidence="2">2.7.13.3</ecNumber>
    </recommendedName>
</protein>
<evidence type="ECO:0000313" key="10">
    <source>
        <dbReference type="EMBL" id="MFC7188390.1"/>
    </source>
</evidence>
<dbReference type="AlphaFoldDB" id="A0ABD5YGP3"/>
<dbReference type="Gene3D" id="3.30.450.20">
    <property type="entry name" value="PAS domain"/>
    <property type="match status" value="1"/>
</dbReference>
<evidence type="ECO:0000259" key="9">
    <source>
        <dbReference type="PROSITE" id="PS50113"/>
    </source>
</evidence>
<dbReference type="CDD" id="cd00130">
    <property type="entry name" value="PAS"/>
    <property type="match status" value="1"/>
</dbReference>
<dbReference type="SMART" id="SM00388">
    <property type="entry name" value="HisKA"/>
    <property type="match status" value="1"/>
</dbReference>
<dbReference type="SMART" id="SM00091">
    <property type="entry name" value="PAS"/>
    <property type="match status" value="1"/>
</dbReference>
<dbReference type="Pfam" id="PF00512">
    <property type="entry name" value="HisKA"/>
    <property type="match status" value="1"/>
</dbReference>
<keyword evidence="6" id="KW-0902">Two-component regulatory system</keyword>
<reference evidence="10 11" key="1">
    <citation type="journal article" date="2019" name="Int. J. Syst. Evol. Microbiol.">
        <title>The Global Catalogue of Microorganisms (GCM) 10K type strain sequencing project: providing services to taxonomists for standard genome sequencing and annotation.</title>
        <authorList>
            <consortium name="The Broad Institute Genomics Platform"/>
            <consortium name="The Broad Institute Genome Sequencing Center for Infectious Disease"/>
            <person name="Wu L."/>
            <person name="Ma J."/>
        </authorList>
    </citation>
    <scope>NUCLEOTIDE SEQUENCE [LARGE SCALE GENOMIC DNA]</scope>
    <source>
        <strain evidence="10 11">Q85</strain>
    </source>
</reference>
<dbReference type="GO" id="GO:0004673">
    <property type="term" value="F:protein histidine kinase activity"/>
    <property type="evidence" value="ECO:0007669"/>
    <property type="project" value="UniProtKB-EC"/>
</dbReference>
<evidence type="ECO:0000256" key="3">
    <source>
        <dbReference type="ARBA" id="ARBA00022553"/>
    </source>
</evidence>
<dbReference type="InterPro" id="IPR036097">
    <property type="entry name" value="HisK_dim/P_sf"/>
</dbReference>
<dbReference type="EC" id="2.7.13.3" evidence="2"/>
<dbReference type="InterPro" id="IPR035965">
    <property type="entry name" value="PAS-like_dom_sf"/>
</dbReference>
<dbReference type="PRINTS" id="PR00344">
    <property type="entry name" value="BCTRLSENSOR"/>
</dbReference>
<dbReference type="GO" id="GO:0000160">
    <property type="term" value="P:phosphorelay signal transduction system"/>
    <property type="evidence" value="ECO:0007669"/>
    <property type="project" value="UniProtKB-KW"/>
</dbReference>
<dbReference type="NCBIfam" id="TIGR00229">
    <property type="entry name" value="sensory_box"/>
    <property type="match status" value="1"/>
</dbReference>
<dbReference type="InterPro" id="IPR029016">
    <property type="entry name" value="GAF-like_dom_sf"/>
</dbReference>
<dbReference type="Pfam" id="PF13426">
    <property type="entry name" value="PAS_9"/>
    <property type="match status" value="1"/>
</dbReference>
<dbReference type="Pfam" id="PF13185">
    <property type="entry name" value="GAF_2"/>
    <property type="match status" value="1"/>
</dbReference>
<dbReference type="InterPro" id="IPR005467">
    <property type="entry name" value="His_kinase_dom"/>
</dbReference>
<dbReference type="SMART" id="SM00387">
    <property type="entry name" value="HATPase_c"/>
    <property type="match status" value="1"/>
</dbReference>
<evidence type="ECO:0000256" key="4">
    <source>
        <dbReference type="ARBA" id="ARBA00022679"/>
    </source>
</evidence>
<dbReference type="InterPro" id="IPR050736">
    <property type="entry name" value="Sensor_HK_Regulatory"/>
</dbReference>
<evidence type="ECO:0000256" key="1">
    <source>
        <dbReference type="ARBA" id="ARBA00000085"/>
    </source>
</evidence>
<dbReference type="PROSITE" id="PS50109">
    <property type="entry name" value="HIS_KIN"/>
    <property type="match status" value="1"/>
</dbReference>
<dbReference type="PANTHER" id="PTHR43711">
    <property type="entry name" value="TWO-COMPONENT HISTIDINE KINASE"/>
    <property type="match status" value="1"/>
</dbReference>
<evidence type="ECO:0000259" key="8">
    <source>
        <dbReference type="PROSITE" id="PS50112"/>
    </source>
</evidence>
<dbReference type="CDD" id="cd00075">
    <property type="entry name" value="HATPase"/>
    <property type="match status" value="1"/>
</dbReference>
<dbReference type="InterPro" id="IPR003661">
    <property type="entry name" value="HisK_dim/P_dom"/>
</dbReference>
<evidence type="ECO:0000313" key="11">
    <source>
        <dbReference type="Proteomes" id="UP001596390"/>
    </source>
</evidence>
<dbReference type="PANTHER" id="PTHR43711:SF1">
    <property type="entry name" value="HISTIDINE KINASE 1"/>
    <property type="match status" value="1"/>
</dbReference>
<keyword evidence="5 10" id="KW-0418">Kinase</keyword>
<dbReference type="SUPFAM" id="SSF47384">
    <property type="entry name" value="Homodimeric domain of signal transducing histidine kinase"/>
    <property type="match status" value="1"/>
</dbReference>
<dbReference type="PROSITE" id="PS50112">
    <property type="entry name" value="PAS"/>
    <property type="match status" value="1"/>
</dbReference>
<organism evidence="10 11">
    <name type="scientific">Halorubrum yunnanense</name>
    <dbReference type="NCBI Taxonomy" id="1526162"/>
    <lineage>
        <taxon>Archaea</taxon>
        <taxon>Methanobacteriati</taxon>
        <taxon>Methanobacteriota</taxon>
        <taxon>Stenosarchaea group</taxon>
        <taxon>Halobacteria</taxon>
        <taxon>Halobacteriales</taxon>
        <taxon>Haloferacaceae</taxon>
        <taxon>Halorubrum</taxon>
    </lineage>
</organism>
<evidence type="ECO:0000256" key="5">
    <source>
        <dbReference type="ARBA" id="ARBA00022777"/>
    </source>
</evidence>
<dbReference type="PROSITE" id="PS50113">
    <property type="entry name" value="PAC"/>
    <property type="match status" value="1"/>
</dbReference>
<proteinExistence type="predicted"/>
<keyword evidence="4" id="KW-0808">Transferase</keyword>
<dbReference type="SUPFAM" id="SSF55874">
    <property type="entry name" value="ATPase domain of HSP90 chaperone/DNA topoisomerase II/histidine kinase"/>
    <property type="match status" value="1"/>
</dbReference>
<dbReference type="Gene3D" id="1.10.287.130">
    <property type="match status" value="1"/>
</dbReference>
<feature type="domain" description="Histidine kinase" evidence="7">
    <location>
        <begin position="315"/>
        <end position="500"/>
    </location>
</feature>
<evidence type="ECO:0000256" key="2">
    <source>
        <dbReference type="ARBA" id="ARBA00012438"/>
    </source>
</evidence>
<dbReference type="SMART" id="SM00065">
    <property type="entry name" value="GAF"/>
    <property type="match status" value="1"/>
</dbReference>
<dbReference type="CDD" id="cd00082">
    <property type="entry name" value="HisKA"/>
    <property type="match status" value="1"/>
</dbReference>
<gene>
    <name evidence="10" type="ORF">ACFQMK_16270</name>
</gene>
<dbReference type="InterPro" id="IPR003018">
    <property type="entry name" value="GAF"/>
</dbReference>
<evidence type="ECO:0000259" key="7">
    <source>
        <dbReference type="PROSITE" id="PS50109"/>
    </source>
</evidence>
<keyword evidence="3" id="KW-0597">Phosphoprotein</keyword>
<comment type="caution">
    <text evidence="10">The sequence shown here is derived from an EMBL/GenBank/DDBJ whole genome shotgun (WGS) entry which is preliminary data.</text>
</comment>
<feature type="domain" description="PAS" evidence="8">
    <location>
        <begin position="182"/>
        <end position="224"/>
    </location>
</feature>
<dbReference type="InterPro" id="IPR036890">
    <property type="entry name" value="HATPase_C_sf"/>
</dbReference>
<dbReference type="EMBL" id="JBHSZZ010000116">
    <property type="protein sequence ID" value="MFC7188390.1"/>
    <property type="molecule type" value="Genomic_DNA"/>
</dbReference>
<dbReference type="InterPro" id="IPR004358">
    <property type="entry name" value="Sig_transdc_His_kin-like_C"/>
</dbReference>
<dbReference type="SUPFAM" id="SSF55785">
    <property type="entry name" value="PYP-like sensor domain (PAS domain)"/>
    <property type="match status" value="1"/>
</dbReference>
<dbReference type="InterPro" id="IPR000014">
    <property type="entry name" value="PAS"/>
</dbReference>
<dbReference type="Proteomes" id="UP001596390">
    <property type="component" value="Unassembled WGS sequence"/>
</dbReference>
<accession>A0ABD5YGP3</accession>
<name>A0ABD5YGP3_9EURY</name>
<feature type="domain" description="PAC" evidence="9">
    <location>
        <begin position="254"/>
        <end position="304"/>
    </location>
</feature>
<dbReference type="SUPFAM" id="SSF55781">
    <property type="entry name" value="GAF domain-like"/>
    <property type="match status" value="1"/>
</dbReference>
<keyword evidence="11" id="KW-1185">Reference proteome</keyword>
<dbReference type="Gene3D" id="3.30.565.10">
    <property type="entry name" value="Histidine kinase-like ATPase, C-terminal domain"/>
    <property type="match status" value="1"/>
</dbReference>
<dbReference type="Pfam" id="PF02518">
    <property type="entry name" value="HATPase_c"/>
    <property type="match status" value="1"/>
</dbReference>
<dbReference type="Gene3D" id="3.30.450.40">
    <property type="match status" value="1"/>
</dbReference>
<dbReference type="InterPro" id="IPR000700">
    <property type="entry name" value="PAS-assoc_C"/>
</dbReference>
<evidence type="ECO:0000256" key="6">
    <source>
        <dbReference type="ARBA" id="ARBA00023012"/>
    </source>
</evidence>